<reference evidence="2" key="1">
    <citation type="submission" date="2014-09" db="EMBL/GenBank/DDBJ databases">
        <authorList>
            <person name="Gomez-Valero L."/>
        </authorList>
    </citation>
    <scope>NUCLEOTIDE SEQUENCE [LARGE SCALE GENOMIC DNA]</scope>
    <source>
        <strain evidence="2">ATCC700992</strain>
    </source>
</reference>
<sequence>MVKKLSDALETGAFFCRYLGIYRGEKEKTVIYRSLFDKKGKKVGTSAARIKLSINIFLGVSHHENYSNLYRFKTKRVYEPSFF</sequence>
<accession>A0A098G338</accession>
<dbReference type="EMBL" id="LN614827">
    <property type="protein sequence ID" value="CEG56401.1"/>
    <property type="molecule type" value="Genomic_DNA"/>
</dbReference>
<name>A0A098G338_9GAMM</name>
<proteinExistence type="predicted"/>
<protein>
    <submittedName>
        <fullName evidence="1">Uncharacterized protein</fullName>
    </submittedName>
</protein>
<dbReference type="AlphaFoldDB" id="A0A098G338"/>
<dbReference type="HOGENOM" id="CLU_2538407_0_0_6"/>
<dbReference type="KEGG" id="lfa:LFA_0963"/>
<gene>
    <name evidence="1" type="ORF">LFA_0963</name>
</gene>
<organism evidence="1 2">
    <name type="scientific">Legionella fallonii LLAP-10</name>
    <dbReference type="NCBI Taxonomy" id="1212491"/>
    <lineage>
        <taxon>Bacteria</taxon>
        <taxon>Pseudomonadati</taxon>
        <taxon>Pseudomonadota</taxon>
        <taxon>Gammaproteobacteria</taxon>
        <taxon>Legionellales</taxon>
        <taxon>Legionellaceae</taxon>
        <taxon>Legionella</taxon>
    </lineage>
</organism>
<keyword evidence="2" id="KW-1185">Reference proteome</keyword>
<evidence type="ECO:0000313" key="1">
    <source>
        <dbReference type="EMBL" id="CEG56401.1"/>
    </source>
</evidence>
<dbReference type="Proteomes" id="UP000032430">
    <property type="component" value="Chromosome I"/>
</dbReference>
<evidence type="ECO:0000313" key="2">
    <source>
        <dbReference type="Proteomes" id="UP000032430"/>
    </source>
</evidence>
<dbReference type="STRING" id="1212491.LFA_0963"/>